<dbReference type="FunCoup" id="A0A8M9Q6F4">
    <property type="interactions" value="5"/>
</dbReference>
<sequence>MDQGWKRLPLLVVFLLFWKNADGFAYSTSPNAGQWWGQSSDNTFLPLVVQSSESKAPVTGVLLEEVVSSLPKNRPKFNVLQAVKGGVSSSSDSTPQDLTPNTPSSASLPVDQSGMGGLVSLQGSSGSTTAYATSGSGQLVFAQEESDGFFSKTAVSGQSTNDQSSPSLSSSASQGTTYDVITQAQGTGPFAPGSSYATISLPKYATSQLITGPSSKQFTSVYGTQTGSSAPFTLQGSTTHGGPIQTQDASIQLVSETSTPHMAVSLSKGFASQSAVPSSKQITSVYSTPTGSSALFTLQGLLQGQDSSRVALGSSAPHEVSFPQVVTSPLTSLPSSKQITSVYSTQTGSSAPFTLQKVVQAPDATSQVVSGSSSPNVVLSLPQGVTSQSTTVQGSKKPITSVYGTPTGSSALFTLQGPLRHQDSSSRVVSVSSPYVAVSLPQALTSKSGGPISKQITSVYSTQTGSSAPFTLQRLVQAQDSTNQVVSGSSSPYVTVSSPQGVTSQSTIVPSSKKLIASVYGTPTGSSALFTLQGPLQRQDSSSQVVSVSSPYVAVSLPQAVTSQSGGPISKQITSVYSTQTGSSAPFTLQRLVQAQDSASQDVSGSSTPYVAVSLPQDVNSLTPLPSSKQITTVYSTEAETSAPFTLKESTTYGRLLQAQDSTSSFSVSSTPYVAVSLPQGVTIQSAVPISKQITSVYSTQSGSSAPFTLQRLVQAQDSTNQVVSGSSPYVTVSSPQGVTSQSTTVPSSKKLIASIYGTPTGSSALFTLQGPLQRQDSSSPVVSVSSPYVAVSLPQDVNSPLTPLPSSKQITTVYSTEAETSAPFTLKESTTYGGLLQAQDSTSQVSVSSTPYVAVSLPQGVTIQSAVPSSKQITSVFGTQTGSSAPFTLQGSTTYGGPLQVQDAASKVVSGSSPNVAVSFPQDVTSQSVVPSSKQITSVYGTQTASFAPFRWQRLLQTEDSTGQFSPGSPSSVKTSTSYFSKPSSSSTIGRYNSVKG</sequence>
<dbReference type="KEGG" id="dre:100000337"/>
<reference evidence="2" key="1">
    <citation type="submission" date="2025-08" db="UniProtKB">
        <authorList>
            <consortium name="RefSeq"/>
        </authorList>
    </citation>
    <scope>IDENTIFICATION</scope>
    <source>
        <strain evidence="2">Tuebingen</strain>
        <tissue evidence="2">Fibroblasts and whole tissue</tissue>
    </source>
</reference>
<evidence type="ECO:0000313" key="3">
    <source>
        <dbReference type="ZFIN" id="ZDB-GENE-080213-12"/>
    </source>
</evidence>
<dbReference type="OrthoDB" id="8964953at2759"/>
<gene>
    <name evidence="2 3" type="ORF">zgc:173837</name>
</gene>
<evidence type="ECO:0000313" key="1">
    <source>
        <dbReference type="Proteomes" id="UP000000437"/>
    </source>
</evidence>
<dbReference type="RefSeq" id="XP_021334993.2">
    <property type="nucleotide sequence ID" value="XM_021479318.3"/>
</dbReference>
<proteinExistence type="evidence at protein level"/>
<dbReference type="ZFIN" id="ZDB-GENE-080213-12">
    <property type="gene designation" value="zgc:173837"/>
</dbReference>
<dbReference type="Proteomes" id="UP000000437">
    <property type="component" value="Chromosome 10"/>
</dbReference>
<evidence type="ECO:0000313" key="2">
    <source>
        <dbReference type="RefSeq" id="XP_021334993.2"/>
    </source>
</evidence>
<organism evidence="1 2">
    <name type="scientific">Danio rerio</name>
    <name type="common">Zebrafish</name>
    <name type="synonym">Brachydanio rerio</name>
    <dbReference type="NCBI Taxonomy" id="7955"/>
    <lineage>
        <taxon>Eukaryota</taxon>
        <taxon>Metazoa</taxon>
        <taxon>Chordata</taxon>
        <taxon>Craniata</taxon>
        <taxon>Vertebrata</taxon>
        <taxon>Euteleostomi</taxon>
        <taxon>Actinopterygii</taxon>
        <taxon>Neopterygii</taxon>
        <taxon>Teleostei</taxon>
        <taxon>Ostariophysi</taxon>
        <taxon>Cypriniformes</taxon>
        <taxon>Danionidae</taxon>
        <taxon>Danioninae</taxon>
        <taxon>Danio</taxon>
    </lineage>
</organism>
<accession>A0A8M9Q6F4</accession>
<keyword evidence="4" id="KW-1267">Proteomics identification</keyword>
<keyword evidence="1" id="KW-1185">Reference proteome</keyword>
<protein>
    <submittedName>
        <fullName evidence="2">Uncharacterized protein zgc:173837</fullName>
    </submittedName>
</protein>
<evidence type="ECO:0007829" key="4">
    <source>
        <dbReference type="PeptideAtlas" id="A0A8M9Q6F4"/>
    </source>
</evidence>
<name>A0A8M9Q6F4_DANRE</name>
<dbReference type="AlphaFoldDB" id="A0A8M9Q6F4"/>
<dbReference type="AGR" id="ZFIN:ZDB-GENE-080213-12"/>